<evidence type="ECO:0000256" key="1">
    <source>
        <dbReference type="SAM" id="MobiDB-lite"/>
    </source>
</evidence>
<sequence length="258" mass="27229">MPRSAAVAALLQLAVVCSLAVSVQHAPSEGGGLMGNPADIENVETGTTWFSVRIKVPTGESASKEPQAKLMGWQLGSEQGSPVQVLKIRSQGIVARHNAGGGERPILAGDELVEVNGVKWSGDTRAFEALLGHEIQAALKSKEKAPLLRLTVQRRPGAAAAGGEARGPSRAGRAAAAVGTQEKRKETRGEKASGSADLLEKKESRERRASGSAGAQVDRDTSNVEGLIAAWNSLHQEQPIELNHEALHEFMAKQHGKH</sequence>
<organism evidence="3 4">
    <name type="scientific">Prorocentrum cordatum</name>
    <dbReference type="NCBI Taxonomy" id="2364126"/>
    <lineage>
        <taxon>Eukaryota</taxon>
        <taxon>Sar</taxon>
        <taxon>Alveolata</taxon>
        <taxon>Dinophyceae</taxon>
        <taxon>Prorocentrales</taxon>
        <taxon>Prorocentraceae</taxon>
        <taxon>Prorocentrum</taxon>
    </lineage>
</organism>
<dbReference type="EMBL" id="CAUYUJ010018593">
    <property type="protein sequence ID" value="CAK0884839.1"/>
    <property type="molecule type" value="Genomic_DNA"/>
</dbReference>
<feature type="region of interest" description="Disordered" evidence="1">
    <location>
        <begin position="155"/>
        <end position="221"/>
    </location>
</feature>
<protein>
    <recommendedName>
        <fullName evidence="5">PDZ domain-containing protein</fullName>
    </recommendedName>
</protein>
<gene>
    <name evidence="3" type="ORF">PCOR1329_LOCUS66627</name>
</gene>
<evidence type="ECO:0008006" key="5">
    <source>
        <dbReference type="Google" id="ProtNLM"/>
    </source>
</evidence>
<feature type="compositionally biased region" description="Basic and acidic residues" evidence="1">
    <location>
        <begin position="198"/>
        <end position="209"/>
    </location>
</feature>
<evidence type="ECO:0000313" key="4">
    <source>
        <dbReference type="Proteomes" id="UP001189429"/>
    </source>
</evidence>
<dbReference type="Proteomes" id="UP001189429">
    <property type="component" value="Unassembled WGS sequence"/>
</dbReference>
<feature type="signal peptide" evidence="2">
    <location>
        <begin position="1"/>
        <end position="20"/>
    </location>
</feature>
<name>A0ABN9WIU9_9DINO</name>
<feature type="compositionally biased region" description="Basic and acidic residues" evidence="1">
    <location>
        <begin position="181"/>
        <end position="191"/>
    </location>
</feature>
<evidence type="ECO:0000256" key="2">
    <source>
        <dbReference type="SAM" id="SignalP"/>
    </source>
</evidence>
<keyword evidence="4" id="KW-1185">Reference proteome</keyword>
<keyword evidence="2" id="KW-0732">Signal</keyword>
<evidence type="ECO:0000313" key="3">
    <source>
        <dbReference type="EMBL" id="CAK0884839.1"/>
    </source>
</evidence>
<feature type="chain" id="PRO_5046648063" description="PDZ domain-containing protein" evidence="2">
    <location>
        <begin position="21"/>
        <end position="258"/>
    </location>
</feature>
<accession>A0ABN9WIU9</accession>
<reference evidence="3" key="1">
    <citation type="submission" date="2023-10" db="EMBL/GenBank/DDBJ databases">
        <authorList>
            <person name="Chen Y."/>
            <person name="Shah S."/>
            <person name="Dougan E. K."/>
            <person name="Thang M."/>
            <person name="Chan C."/>
        </authorList>
    </citation>
    <scope>NUCLEOTIDE SEQUENCE [LARGE SCALE GENOMIC DNA]</scope>
</reference>
<feature type="compositionally biased region" description="Low complexity" evidence="1">
    <location>
        <begin position="155"/>
        <end position="177"/>
    </location>
</feature>
<comment type="caution">
    <text evidence="3">The sequence shown here is derived from an EMBL/GenBank/DDBJ whole genome shotgun (WGS) entry which is preliminary data.</text>
</comment>
<proteinExistence type="predicted"/>